<dbReference type="EMBL" id="JAPAAF010000052">
    <property type="protein sequence ID" value="MCW0484802.1"/>
    <property type="molecule type" value="Genomic_DNA"/>
</dbReference>
<evidence type="ECO:0000313" key="2">
    <source>
        <dbReference type="Proteomes" id="UP001163821"/>
    </source>
</evidence>
<dbReference type="RefSeq" id="WP_282593393.1">
    <property type="nucleotide sequence ID" value="NZ_JAPAAF010000052.1"/>
</dbReference>
<proteinExistence type="predicted"/>
<evidence type="ECO:0000313" key="1">
    <source>
        <dbReference type="EMBL" id="MCW0484802.1"/>
    </source>
</evidence>
<protein>
    <submittedName>
        <fullName evidence="1">Uncharacterized protein</fullName>
    </submittedName>
</protein>
<organism evidence="1 2">
    <name type="scientific">Gaoshiqia sediminis</name>
    <dbReference type="NCBI Taxonomy" id="2986998"/>
    <lineage>
        <taxon>Bacteria</taxon>
        <taxon>Pseudomonadati</taxon>
        <taxon>Bacteroidota</taxon>
        <taxon>Bacteroidia</taxon>
        <taxon>Marinilabiliales</taxon>
        <taxon>Prolixibacteraceae</taxon>
        <taxon>Gaoshiqia</taxon>
    </lineage>
</organism>
<dbReference type="Proteomes" id="UP001163821">
    <property type="component" value="Unassembled WGS sequence"/>
</dbReference>
<comment type="caution">
    <text evidence="1">The sequence shown here is derived from an EMBL/GenBank/DDBJ whole genome shotgun (WGS) entry which is preliminary data.</text>
</comment>
<keyword evidence="2" id="KW-1185">Reference proteome</keyword>
<sequence>MGLIPDLEQVPEIKADIQEGIDDLPSFLRDKVDVSTSGNIVKKIKRSNIAYSWARIGISLGIAF</sequence>
<gene>
    <name evidence="1" type="ORF">N2K84_18870</name>
</gene>
<name>A0AA42CB59_9BACT</name>
<dbReference type="AlphaFoldDB" id="A0AA42CB59"/>
<reference evidence="1" key="1">
    <citation type="submission" date="2022-10" db="EMBL/GenBank/DDBJ databases">
        <title>Gaoshiqiia sediminis gen. nov., sp. nov., isolated from coastal sediment.</title>
        <authorList>
            <person name="Yu W.X."/>
            <person name="Mu D.S."/>
            <person name="Du J.Z."/>
            <person name="Liang Y.Q."/>
        </authorList>
    </citation>
    <scope>NUCLEOTIDE SEQUENCE</scope>
    <source>
        <strain evidence="1">A06</strain>
    </source>
</reference>
<accession>A0AA42CB59</accession>